<proteinExistence type="predicted"/>
<evidence type="ECO:0000313" key="2">
    <source>
        <dbReference type="Proteomes" id="UP000636800"/>
    </source>
</evidence>
<dbReference type="PANTHER" id="PTHR36770:SF1">
    <property type="entry name" value="PHOTOSYSTEM I ASSEMBLY FACTOR PSA3, CHLOROPLASTIC"/>
    <property type="match status" value="1"/>
</dbReference>
<comment type="caution">
    <text evidence="1">The sequence shown here is derived from an EMBL/GenBank/DDBJ whole genome shotgun (WGS) entry which is preliminary data.</text>
</comment>
<evidence type="ECO:0000313" key="1">
    <source>
        <dbReference type="EMBL" id="KAG0454988.1"/>
    </source>
</evidence>
<keyword evidence="2" id="KW-1185">Reference proteome</keyword>
<dbReference type="GO" id="GO:0048564">
    <property type="term" value="P:photosystem I assembly"/>
    <property type="evidence" value="ECO:0007669"/>
    <property type="project" value="InterPro"/>
</dbReference>
<dbReference type="Proteomes" id="UP000636800">
    <property type="component" value="Chromosome 13"/>
</dbReference>
<reference evidence="1 2" key="1">
    <citation type="journal article" date="2020" name="Nat. Food">
        <title>A phased Vanilla planifolia genome enables genetic improvement of flavour and production.</title>
        <authorList>
            <person name="Hasing T."/>
            <person name="Tang H."/>
            <person name="Brym M."/>
            <person name="Khazi F."/>
            <person name="Huang T."/>
            <person name="Chambers A.H."/>
        </authorList>
    </citation>
    <scope>NUCLEOTIDE SEQUENCE [LARGE SCALE GENOMIC DNA]</scope>
    <source>
        <tissue evidence="1">Leaf</tissue>
    </source>
</reference>
<dbReference type="EMBL" id="JADCNL010000013">
    <property type="protein sequence ID" value="KAG0454988.1"/>
    <property type="molecule type" value="Genomic_DNA"/>
</dbReference>
<name>A0A835UBB2_VANPL</name>
<dbReference type="InterPro" id="IPR037736">
    <property type="entry name" value="PSA3"/>
</dbReference>
<dbReference type="OrthoDB" id="4062651at2759"/>
<dbReference type="AlphaFoldDB" id="A0A835UBB2"/>
<protein>
    <submittedName>
        <fullName evidence="1">Uncharacterized protein</fullName>
    </submittedName>
</protein>
<dbReference type="PANTHER" id="PTHR36770">
    <property type="entry name" value="PHOTOSYSTEM I ASSEMBLY FACTOR PSA3, CHLOROPLASTIC"/>
    <property type="match status" value="1"/>
</dbReference>
<gene>
    <name evidence="1" type="ORF">HPP92_024280</name>
</gene>
<organism evidence="1 2">
    <name type="scientific">Vanilla planifolia</name>
    <name type="common">Vanilla</name>
    <dbReference type="NCBI Taxonomy" id="51239"/>
    <lineage>
        <taxon>Eukaryota</taxon>
        <taxon>Viridiplantae</taxon>
        <taxon>Streptophyta</taxon>
        <taxon>Embryophyta</taxon>
        <taxon>Tracheophyta</taxon>
        <taxon>Spermatophyta</taxon>
        <taxon>Magnoliopsida</taxon>
        <taxon>Liliopsida</taxon>
        <taxon>Asparagales</taxon>
        <taxon>Orchidaceae</taxon>
        <taxon>Vanilloideae</taxon>
        <taxon>Vanilleae</taxon>
        <taxon>Vanilla</taxon>
    </lineage>
</organism>
<accession>A0A835UBB2</accession>
<sequence length="181" mass="20400">MPMGEAGGKLTLSLHHPPHSHRICRRRVIDLYLSSGLLVRILKRRGIETTFIDFAEFRRRVGKSAASSIPALFVEFKERRGPAGDPFHVLLCCWLVAVGAGLLKSEEIFEGVARLRISNDIEFEEETFLDAMRTAKQKRAKLESAAPEIPMVVKVEKAVKAIYVCCFVKIQLKRRMEAAHA</sequence>